<keyword evidence="5" id="KW-0862">Zinc</keyword>
<evidence type="ECO:0000256" key="7">
    <source>
        <dbReference type="ARBA" id="ARBA00029873"/>
    </source>
</evidence>
<dbReference type="GO" id="GO:0061575">
    <property type="term" value="F:cyclin-dependent protein serine/threonine kinase activator activity"/>
    <property type="evidence" value="ECO:0007669"/>
    <property type="project" value="InterPro"/>
</dbReference>
<evidence type="ECO:0000256" key="8">
    <source>
        <dbReference type="ARBA" id="ARBA00033277"/>
    </source>
</evidence>
<dbReference type="InterPro" id="IPR013083">
    <property type="entry name" value="Znf_RING/FYVE/PHD"/>
</dbReference>
<dbReference type="PANTHER" id="PTHR12683:SF13">
    <property type="entry name" value="CDK-ACTIVATING KINASE ASSEMBLY FACTOR MAT1"/>
    <property type="match status" value="1"/>
</dbReference>
<evidence type="ECO:0000256" key="9">
    <source>
        <dbReference type="PROSITE-ProRule" id="PRU00175"/>
    </source>
</evidence>
<dbReference type="Proteomes" id="UP001217582">
    <property type="component" value="Chromosome 5"/>
</dbReference>
<keyword evidence="6" id="KW-0539">Nucleus</keyword>
<dbReference type="GO" id="GO:0006357">
    <property type="term" value="P:regulation of transcription by RNA polymerase II"/>
    <property type="evidence" value="ECO:0007669"/>
    <property type="project" value="TreeGrafter"/>
</dbReference>
<accession>A0AAJ6CMY1</accession>
<dbReference type="SMART" id="SM00184">
    <property type="entry name" value="RING"/>
    <property type="match status" value="1"/>
</dbReference>
<keyword evidence="13" id="KW-1185">Reference proteome</keyword>
<dbReference type="Pfam" id="PF17121">
    <property type="entry name" value="zf-C3HC4_5"/>
    <property type="match status" value="1"/>
</dbReference>
<dbReference type="GO" id="GO:0070985">
    <property type="term" value="C:transcription factor TFIIK complex"/>
    <property type="evidence" value="ECO:0007669"/>
    <property type="project" value="UniProtKB-ARBA"/>
</dbReference>
<dbReference type="CDD" id="cd16573">
    <property type="entry name" value="RING-HC_TFB3-like"/>
    <property type="match status" value="1"/>
</dbReference>
<dbReference type="Pfam" id="PF06391">
    <property type="entry name" value="MAT1"/>
    <property type="match status" value="1"/>
</dbReference>
<evidence type="ECO:0000256" key="3">
    <source>
        <dbReference type="ARBA" id="ARBA00022723"/>
    </source>
</evidence>
<dbReference type="AlphaFoldDB" id="A0AAJ6CMY1"/>
<dbReference type="PROSITE" id="PS50089">
    <property type="entry name" value="ZF_RING_2"/>
    <property type="match status" value="1"/>
</dbReference>
<dbReference type="FunFam" id="3.30.40.10:FF:000037">
    <property type="entry name" value="Cdk-activating kinase assembly factor MAT1, centre"/>
    <property type="match status" value="1"/>
</dbReference>
<evidence type="ECO:0000256" key="5">
    <source>
        <dbReference type="ARBA" id="ARBA00022833"/>
    </source>
</evidence>
<dbReference type="PROSITE" id="PS00518">
    <property type="entry name" value="ZF_RING_1"/>
    <property type="match status" value="1"/>
</dbReference>
<reference evidence="12 13" key="1">
    <citation type="submission" date="2023-03" db="EMBL/GenBank/DDBJ databases">
        <title>Mating type loci evolution in Malassezia.</title>
        <authorList>
            <person name="Coelho M.A."/>
        </authorList>
    </citation>
    <scope>NUCLEOTIDE SEQUENCE [LARGE SCALE GENOMIC DNA]</scope>
    <source>
        <strain evidence="12 13">CBS 13387</strain>
    </source>
</reference>
<sequence>MVAKPRAQVPTTSLGRVGQAQVRDRSGRITEYASSDDQCPICKTDRYLSPRLRLLVSPCYHKMCESCIDRLFSLGPAACPACGQIVRKQQFSAQIFEDLQVEEEVHVRQRVARLFHRRPEDFPTLRAYNDYLEEFEDITFHLVHKIDVEHTQARLAHYEALNKAHIAQHQQQREQESAQQDEADAVARHERMRRAQQVREEQEREQHEQDADEKALVAALEEGRDIDDVMHEREARREARVAAAQQRERAAARQQHDAATAPTAPRVLSAEAQSYAHAVGQSDYVGAFATLHDGARLFDARGAPPSVGGLGGRGYVDPWWRTDAAQGAQFPRGVAARPCFAL</sequence>
<dbReference type="InterPro" id="IPR015877">
    <property type="entry name" value="MAT1_centre"/>
</dbReference>
<feature type="domain" description="RING-type" evidence="11">
    <location>
        <begin position="39"/>
        <end position="82"/>
    </location>
</feature>
<dbReference type="InterPro" id="IPR004575">
    <property type="entry name" value="MAT1/Tfb3"/>
</dbReference>
<dbReference type="InterPro" id="IPR017907">
    <property type="entry name" value="Znf_RING_CS"/>
</dbReference>
<dbReference type="EMBL" id="CP119920">
    <property type="protein sequence ID" value="WFD16840.1"/>
    <property type="molecule type" value="Genomic_DNA"/>
</dbReference>
<evidence type="ECO:0000256" key="10">
    <source>
        <dbReference type="SAM" id="MobiDB-lite"/>
    </source>
</evidence>
<proteinExistence type="predicted"/>
<dbReference type="PANTHER" id="PTHR12683">
    <property type="entry name" value="CDK-ACTIVATING KINASE ASSEMBLY FACTOR MAT1"/>
    <property type="match status" value="1"/>
</dbReference>
<dbReference type="GO" id="GO:0008270">
    <property type="term" value="F:zinc ion binding"/>
    <property type="evidence" value="ECO:0007669"/>
    <property type="project" value="UniProtKB-KW"/>
</dbReference>
<evidence type="ECO:0000256" key="4">
    <source>
        <dbReference type="ARBA" id="ARBA00022771"/>
    </source>
</evidence>
<evidence type="ECO:0000259" key="11">
    <source>
        <dbReference type="PROSITE" id="PS50089"/>
    </source>
</evidence>
<evidence type="ECO:0000313" key="12">
    <source>
        <dbReference type="EMBL" id="WFD16840.1"/>
    </source>
</evidence>
<organism evidence="12 13">
    <name type="scientific">Malassezia arunalokei</name>
    <dbReference type="NCBI Taxonomy" id="1514897"/>
    <lineage>
        <taxon>Eukaryota</taxon>
        <taxon>Fungi</taxon>
        <taxon>Dikarya</taxon>
        <taxon>Basidiomycota</taxon>
        <taxon>Ustilaginomycotina</taxon>
        <taxon>Malasseziomycetes</taxon>
        <taxon>Malasseziales</taxon>
        <taxon>Malasseziaceae</taxon>
        <taxon>Malassezia</taxon>
    </lineage>
</organism>
<dbReference type="GO" id="GO:0006289">
    <property type="term" value="P:nucleotide-excision repair"/>
    <property type="evidence" value="ECO:0007669"/>
    <property type="project" value="InterPro"/>
</dbReference>
<dbReference type="Gene3D" id="3.30.40.10">
    <property type="entry name" value="Zinc/RING finger domain, C3HC4 (zinc finger)"/>
    <property type="match status" value="1"/>
</dbReference>
<evidence type="ECO:0000256" key="1">
    <source>
        <dbReference type="ARBA" id="ARBA00004123"/>
    </source>
</evidence>
<dbReference type="NCBIfam" id="TIGR00570">
    <property type="entry name" value="cdk7"/>
    <property type="match status" value="1"/>
</dbReference>
<gene>
    <name evidence="12" type="primary">TFB3</name>
    <name evidence="12" type="ORF">MARU1_002883</name>
</gene>
<evidence type="ECO:0000256" key="6">
    <source>
        <dbReference type="ARBA" id="ARBA00023242"/>
    </source>
</evidence>
<feature type="compositionally biased region" description="Basic and acidic residues" evidence="10">
    <location>
        <begin position="197"/>
        <end position="213"/>
    </location>
</feature>
<dbReference type="InterPro" id="IPR001841">
    <property type="entry name" value="Znf_RING"/>
</dbReference>
<keyword evidence="3" id="KW-0479">Metal-binding</keyword>
<comment type="subcellular location">
    <subcellularLocation>
        <location evidence="1">Nucleus</location>
    </subcellularLocation>
</comment>
<feature type="region of interest" description="Disordered" evidence="10">
    <location>
        <begin position="167"/>
        <end position="213"/>
    </location>
</feature>
<keyword evidence="4 9" id="KW-0863">Zinc-finger</keyword>
<dbReference type="SUPFAM" id="SSF57850">
    <property type="entry name" value="RING/U-box"/>
    <property type="match status" value="1"/>
</dbReference>
<evidence type="ECO:0000313" key="13">
    <source>
        <dbReference type="Proteomes" id="UP001217582"/>
    </source>
</evidence>
<protein>
    <recommendedName>
        <fullName evidence="2">RNA polymerase II transcription factor B subunit 3</fullName>
    </recommendedName>
    <alternativeName>
        <fullName evidence="8">RNA polymerase II transcription factor B 38 kDa subunit</fullName>
    </alternativeName>
    <alternativeName>
        <fullName evidence="7">RNA polymerase II transcription factor B p38 subunit</fullName>
    </alternativeName>
</protein>
<evidence type="ECO:0000256" key="2">
    <source>
        <dbReference type="ARBA" id="ARBA00022257"/>
    </source>
</evidence>
<name>A0AAJ6CMY1_9BASI</name>